<feature type="chain" id="PRO_5041774598" description="Integrin alpha-2 domain-containing protein" evidence="13">
    <location>
        <begin position="21"/>
        <end position="1387"/>
    </location>
</feature>
<name>A0AAE1ZEG5_SCHME</name>
<evidence type="ECO:0000256" key="12">
    <source>
        <dbReference type="PROSITE-ProRule" id="PRU00803"/>
    </source>
</evidence>
<keyword evidence="4 13" id="KW-0732">Signal</keyword>
<dbReference type="Pfam" id="PF01839">
    <property type="entry name" value="FG-GAP"/>
    <property type="match status" value="1"/>
</dbReference>
<feature type="repeat" description="FG-GAP" evidence="12">
    <location>
        <begin position="341"/>
        <end position="400"/>
    </location>
</feature>
<feature type="transmembrane region" description="Helical" evidence="13">
    <location>
        <begin position="1323"/>
        <end position="1345"/>
    </location>
</feature>
<dbReference type="PROSITE" id="PS51470">
    <property type="entry name" value="FG_GAP"/>
    <property type="match status" value="2"/>
</dbReference>
<dbReference type="InterPro" id="IPR018184">
    <property type="entry name" value="Integrin_alpha_C_CS"/>
</dbReference>
<dbReference type="InterPro" id="IPR048286">
    <property type="entry name" value="Integrin_alpha_Ig-like_3"/>
</dbReference>
<sequence length="1387" mass="156028">MLKLQLFHLIILLTSYTTFSLSTYRENKIFQEFLLYPPDSARRFTHINRGSYFGYSVATYIGQSQPSCLVGAPKANHGGSGNSGTNKSTGVVYRLDMDLTFPFCSVVPIATTDELRKEVGTPTPGISHWLGGTVAAANNAVDGIQLGCDFRYLFNSDLMSEMPNDLVSNSGDRYKSSIKSKSSLGIGNCALYTGTSMQYVSVDPCHSQEEGACLAGFSADVQAGNQSGEALVALGMPGSYLTEGNLFLGRYRGRELINGIRLKSSSHDLKHKGFGLGYAIALAKLNNNNNKRIGQQKQPQSDDQQYIQSNINIIASSPMWIDNDYRGIVMILNQAMDLGGITYLKDKWSHVGSYFGYSLAVADLDGNGLVDIIVGAPYFTRHQSQETLVDSTSSKHYNQNEGTQWSNLLPDIGRVYVFYGNHLNSSSLLSESKQRPEIPDYFAQDPIILDGPQFPKGRFGHALTNIGDVDGDGTEDLAVSCPYCTDPNGETDKGAVFIYLGKKDSVLNTKPFQSIWPSDLPKQSPVTVCGSTDFTSDYVTDAPRQFAAFGWSLSGSTDLDGNYAPDLVIGDHESDQVVMLRGRNTLWFDLPQWDLPTQPTLSWQGKNTLTCNDLCRFPIHLSARINGNQKLLKEIKDWKLRLHVDLDSGVQQPENKRLIIQSTRQRTNYSLVATGVIDMLVELKTAELIEGANRITLFDFIVEPLTTKVSALLWKPLSINVTLNPVLDSMSFIEYTSISSWMLHPFLGNRSFVSRSMQFANPACGVDNICRPDLRIQMTDISEGPSDKSVIYFRERISQRNITVSITNLGENAYSTQLHMIFPDQLSFSIPEGLICQTVTVSDLKRTKLICQLDDPLGYTGDDHMHKFTFQINTAGAFRQLDEPLNDQPENVSDHDTSQTFHQQQQYKNNHNNINIDHRNDDIERVNTLSRITNKPNRTRTDFHKQTSSVWMETNNNYELNPIPTYNLYNQHFTKRSKRSSSTTSLIPKDLTITAEVISGNTDYNMNNNKVNITYKLKLAAKIELSSSALDRTIIDFRNFSVQPYEMQRIHPETIGPELKHVYLVTNDGPSPVESFWVNLTIPIQTRDGEHLVYLLDRLRYQAEDGGPPRFENISPDVVSAEGHVRGQCVTPEWALNPLRLNAVHRSRADKFSRSQPLSRSFRSNLLKDRYRRDLKRKIKETTLSSTNDKDYLIDNQSIQSKDTIRNTRSILHGIRKRQQEIIKCGEKVSDLGYPVCAVISCHVNGLSRGDAVRIILRGWIWADTFFRYKISDFAIVSEANAKLEHISFGIKLESNLTIQPLAISQNFVFEGINVSLFREIPLWPFILGSILGLALLALLIFTMWRCGFFHRKQIYDNHLQPYPHDNNNIVNNGNSINPIFIEPRKI</sequence>
<reference evidence="16" key="2">
    <citation type="journal article" date="2023" name="Infect Dis Poverty">
        <title>Chromosome-scale genome of the human blood fluke Schistosoma mekongi and its implications for public health.</title>
        <authorList>
            <person name="Zhou M."/>
            <person name="Xu L."/>
            <person name="Xu D."/>
            <person name="Chen W."/>
            <person name="Khan J."/>
            <person name="Hu Y."/>
            <person name="Huang H."/>
            <person name="Wei H."/>
            <person name="Zhang Y."/>
            <person name="Chusongsang P."/>
            <person name="Tanasarnprasert K."/>
            <person name="Hu X."/>
            <person name="Limpanont Y."/>
            <person name="Lv Z."/>
        </authorList>
    </citation>
    <scope>NUCLEOTIDE SEQUENCE</scope>
    <source>
        <strain evidence="16">LV_2022a</strain>
    </source>
</reference>
<dbReference type="Gene3D" id="2.60.40.1510">
    <property type="entry name" value="ntegrin, alpha v. Chain A, domain 3"/>
    <property type="match status" value="1"/>
</dbReference>
<feature type="signal peptide" evidence="13">
    <location>
        <begin position="1"/>
        <end position="20"/>
    </location>
</feature>
<keyword evidence="7 13" id="KW-1133">Transmembrane helix</keyword>
<dbReference type="Gene3D" id="2.60.40.1530">
    <property type="entry name" value="ntegrin, alpha v. Chain A, domain 4"/>
    <property type="match status" value="1"/>
</dbReference>
<evidence type="ECO:0000259" key="14">
    <source>
        <dbReference type="Pfam" id="PF20805"/>
    </source>
</evidence>
<evidence type="ECO:0000256" key="5">
    <source>
        <dbReference type="ARBA" id="ARBA00022737"/>
    </source>
</evidence>
<keyword evidence="9 13" id="KW-0472">Membrane</keyword>
<dbReference type="SUPFAM" id="SSF69179">
    <property type="entry name" value="Integrin domains"/>
    <property type="match status" value="2"/>
</dbReference>
<keyword evidence="17" id="KW-1185">Reference proteome</keyword>
<accession>A0AAE1ZEG5</accession>
<dbReference type="Pfam" id="PF20805">
    <property type="entry name" value="Integrin_A_Ig_2"/>
    <property type="match status" value="1"/>
</dbReference>
<dbReference type="InterPro" id="IPR000413">
    <property type="entry name" value="Integrin_alpha"/>
</dbReference>
<evidence type="ECO:0000256" key="6">
    <source>
        <dbReference type="ARBA" id="ARBA00022889"/>
    </source>
</evidence>
<dbReference type="GO" id="GO:0008305">
    <property type="term" value="C:integrin complex"/>
    <property type="evidence" value="ECO:0007669"/>
    <property type="project" value="InterPro"/>
</dbReference>
<dbReference type="GO" id="GO:0007229">
    <property type="term" value="P:integrin-mediated signaling pathway"/>
    <property type="evidence" value="ECO:0007669"/>
    <property type="project" value="UniProtKB-KW"/>
</dbReference>
<dbReference type="Gene3D" id="1.20.5.930">
    <property type="entry name" value="Bicelle-embedded integrin alpha(iib) transmembrane segment"/>
    <property type="match status" value="1"/>
</dbReference>
<evidence type="ECO:0000256" key="11">
    <source>
        <dbReference type="ARBA" id="ARBA00023180"/>
    </source>
</evidence>
<keyword evidence="5" id="KW-0677">Repeat</keyword>
<dbReference type="InterPro" id="IPR028994">
    <property type="entry name" value="Integrin_alpha_N"/>
</dbReference>
<dbReference type="InterPro" id="IPR013519">
    <property type="entry name" value="Int_alpha_beta-p"/>
</dbReference>
<dbReference type="PROSITE" id="PS00242">
    <property type="entry name" value="INTEGRIN_ALPHA"/>
    <property type="match status" value="1"/>
</dbReference>
<dbReference type="InterPro" id="IPR032695">
    <property type="entry name" value="Integrin_dom_sf"/>
</dbReference>
<feature type="domain" description="Integrin alpha third immunoglobulin-like" evidence="15">
    <location>
        <begin position="1053"/>
        <end position="1097"/>
    </location>
</feature>
<keyword evidence="3 13" id="KW-0812">Transmembrane</keyword>
<evidence type="ECO:0000256" key="3">
    <source>
        <dbReference type="ARBA" id="ARBA00022692"/>
    </source>
</evidence>
<gene>
    <name evidence="16" type="ORF">MN116_003598</name>
</gene>
<evidence type="ECO:0008006" key="18">
    <source>
        <dbReference type="Google" id="ProtNLM"/>
    </source>
</evidence>
<organism evidence="16 17">
    <name type="scientific">Schistosoma mekongi</name>
    <name type="common">Parasitic worm</name>
    <dbReference type="NCBI Taxonomy" id="38744"/>
    <lineage>
        <taxon>Eukaryota</taxon>
        <taxon>Metazoa</taxon>
        <taxon>Spiralia</taxon>
        <taxon>Lophotrochozoa</taxon>
        <taxon>Platyhelminthes</taxon>
        <taxon>Trematoda</taxon>
        <taxon>Digenea</taxon>
        <taxon>Strigeidida</taxon>
        <taxon>Schistosomatoidea</taxon>
        <taxon>Schistosomatidae</taxon>
        <taxon>Schistosoma</taxon>
    </lineage>
</organism>
<proteinExistence type="inferred from homology"/>
<keyword evidence="8 13" id="KW-0401">Integrin</keyword>
<dbReference type="Pfam" id="PF20806">
    <property type="entry name" value="Integrin_A_Ig_3"/>
    <property type="match status" value="2"/>
</dbReference>
<feature type="repeat" description="FG-GAP" evidence="12">
    <location>
        <begin position="445"/>
        <end position="508"/>
    </location>
</feature>
<dbReference type="GO" id="GO:0007160">
    <property type="term" value="P:cell-matrix adhesion"/>
    <property type="evidence" value="ECO:0007669"/>
    <property type="project" value="TreeGrafter"/>
</dbReference>
<evidence type="ECO:0000256" key="1">
    <source>
        <dbReference type="ARBA" id="ARBA00004479"/>
    </source>
</evidence>
<keyword evidence="10 13" id="KW-0675">Receptor</keyword>
<dbReference type="PANTHER" id="PTHR23220:SF133">
    <property type="entry name" value="INTEGRIN ALPHA-PS2"/>
    <property type="match status" value="1"/>
</dbReference>
<evidence type="ECO:0000313" key="16">
    <source>
        <dbReference type="EMBL" id="KAK4472335.1"/>
    </source>
</evidence>
<reference evidence="16" key="1">
    <citation type="submission" date="2022-04" db="EMBL/GenBank/DDBJ databases">
        <authorList>
            <person name="Xu L."/>
            <person name="Lv Z."/>
        </authorList>
    </citation>
    <scope>NUCLEOTIDE SEQUENCE</scope>
    <source>
        <strain evidence="16">LV_2022a</strain>
    </source>
</reference>
<dbReference type="PRINTS" id="PR01185">
    <property type="entry name" value="INTEGRINA"/>
</dbReference>
<comment type="caution">
    <text evidence="16">The sequence shown here is derived from an EMBL/GenBank/DDBJ whole genome shotgun (WGS) entry which is preliminary data.</text>
</comment>
<evidence type="ECO:0000256" key="7">
    <source>
        <dbReference type="ARBA" id="ARBA00022989"/>
    </source>
</evidence>
<comment type="subcellular location">
    <subcellularLocation>
        <location evidence="1 13">Membrane</location>
        <topology evidence="1 13">Single-pass type I membrane protein</topology>
    </subcellularLocation>
</comment>
<feature type="domain" description="Integrin alpha third immunoglobulin-like" evidence="15">
    <location>
        <begin position="1120"/>
        <end position="1288"/>
    </location>
</feature>
<dbReference type="EMBL" id="JALJAT010000002">
    <property type="protein sequence ID" value="KAK4472335.1"/>
    <property type="molecule type" value="Genomic_DNA"/>
</dbReference>
<evidence type="ECO:0000313" key="17">
    <source>
        <dbReference type="Proteomes" id="UP001292079"/>
    </source>
</evidence>
<evidence type="ECO:0000256" key="2">
    <source>
        <dbReference type="ARBA" id="ARBA00008054"/>
    </source>
</evidence>
<dbReference type="GO" id="GO:0009897">
    <property type="term" value="C:external side of plasma membrane"/>
    <property type="evidence" value="ECO:0007669"/>
    <property type="project" value="TreeGrafter"/>
</dbReference>
<protein>
    <recommendedName>
        <fullName evidence="18">Integrin alpha-2 domain-containing protein</fullName>
    </recommendedName>
</protein>
<evidence type="ECO:0000256" key="8">
    <source>
        <dbReference type="ARBA" id="ARBA00023037"/>
    </source>
</evidence>
<dbReference type="InterPro" id="IPR013517">
    <property type="entry name" value="FG-GAP"/>
</dbReference>
<comment type="similarity">
    <text evidence="2 13">Belongs to the integrin alpha chain family.</text>
</comment>
<evidence type="ECO:0000256" key="10">
    <source>
        <dbReference type="ARBA" id="ARBA00023170"/>
    </source>
</evidence>
<dbReference type="PANTHER" id="PTHR23220">
    <property type="entry name" value="INTEGRIN ALPHA"/>
    <property type="match status" value="1"/>
</dbReference>
<dbReference type="SMART" id="SM00191">
    <property type="entry name" value="Int_alpha"/>
    <property type="match status" value="5"/>
</dbReference>
<evidence type="ECO:0000256" key="4">
    <source>
        <dbReference type="ARBA" id="ARBA00022729"/>
    </source>
</evidence>
<dbReference type="GO" id="GO:0005178">
    <property type="term" value="F:integrin binding"/>
    <property type="evidence" value="ECO:0007669"/>
    <property type="project" value="TreeGrafter"/>
</dbReference>
<keyword evidence="11" id="KW-0325">Glycoprotein</keyword>
<dbReference type="GO" id="GO:0033627">
    <property type="term" value="P:cell adhesion mediated by integrin"/>
    <property type="evidence" value="ECO:0007669"/>
    <property type="project" value="TreeGrafter"/>
</dbReference>
<evidence type="ECO:0000259" key="15">
    <source>
        <dbReference type="Pfam" id="PF20806"/>
    </source>
</evidence>
<dbReference type="SUPFAM" id="SSF69318">
    <property type="entry name" value="Integrin alpha N-terminal domain"/>
    <property type="match status" value="1"/>
</dbReference>
<dbReference type="Proteomes" id="UP001292079">
    <property type="component" value="Unassembled WGS sequence"/>
</dbReference>
<evidence type="ECO:0000256" key="9">
    <source>
        <dbReference type="ARBA" id="ARBA00023136"/>
    </source>
</evidence>
<dbReference type="InterPro" id="IPR048285">
    <property type="entry name" value="Integrin_alpha_Ig-like_2"/>
</dbReference>
<dbReference type="GO" id="GO:0098609">
    <property type="term" value="P:cell-cell adhesion"/>
    <property type="evidence" value="ECO:0007669"/>
    <property type="project" value="TreeGrafter"/>
</dbReference>
<dbReference type="Gene3D" id="2.130.10.130">
    <property type="entry name" value="Integrin alpha, N-terminal"/>
    <property type="match status" value="1"/>
</dbReference>
<evidence type="ECO:0000256" key="13">
    <source>
        <dbReference type="RuleBase" id="RU003762"/>
    </source>
</evidence>
<feature type="domain" description="Integrin alpha second immunoglobulin-like" evidence="14">
    <location>
        <begin position="764"/>
        <end position="853"/>
    </location>
</feature>
<keyword evidence="6 13" id="KW-0130">Cell adhesion</keyword>